<dbReference type="InterPro" id="IPR013083">
    <property type="entry name" value="Znf_RING/FYVE/PHD"/>
</dbReference>
<keyword evidence="1" id="KW-0479">Metal-binding</keyword>
<comment type="caution">
    <text evidence="6">The sequence shown here is derived from an EMBL/GenBank/DDBJ whole genome shotgun (WGS) entry which is preliminary data.</text>
</comment>
<sequence>MNLALKSLVDIKCRQSVCFSIMAALLDCPVCLQTLCDPQLLTTCGHTFCRACIDSLPHNSCPICRLRFSSRDGFRPNYALRMVLEDSGFGVDNAAEAGTEFRSSADSSAPAAERQPCLIRSGNSEEVGLQGQVTDRVKALSDLGVPWGLARLIKEEDAQIALRIFLLDNSGSTAAGDGRILIDGSMVSCTRWEETRHMAVRQARWNAHVGTPCEFVLLNPPSPRSSGSALRNGVDYLRIDPVADEGLEQQCLSLEQMLEKTQPRGPTPLAQRINEIYRRIEGEKEQLAQAAQRVVLIIATDGLPTSPTGGGSNRREKKEFVEALRRMAGTLLVHIVIRLTTGEDEVVEFYNQLDEELEFPLEVLDDIESEAREVRNKGNGWLAYSPLIHTIREQGTFVKLFDLLDERQLTAMEAMVLARLLLQEGEGVGDALLPRRPEDFCVWVAERLPGTGLVYSALARRNVPPINMYALHASLVPWQKRLRACCTRRCNGPHGWWNRLVSAAFGACRARNLHKQC</sequence>
<evidence type="ECO:0000256" key="4">
    <source>
        <dbReference type="PROSITE-ProRule" id="PRU00175"/>
    </source>
</evidence>
<gene>
    <name evidence="6" type="ORF">PGLA2088_LOCUS40732</name>
</gene>
<evidence type="ECO:0000313" key="6">
    <source>
        <dbReference type="EMBL" id="CAE8719558.1"/>
    </source>
</evidence>
<dbReference type="Proteomes" id="UP000626109">
    <property type="component" value="Unassembled WGS sequence"/>
</dbReference>
<organism evidence="6 7">
    <name type="scientific">Polarella glacialis</name>
    <name type="common">Dinoflagellate</name>
    <dbReference type="NCBI Taxonomy" id="89957"/>
    <lineage>
        <taxon>Eukaryota</taxon>
        <taxon>Sar</taxon>
        <taxon>Alveolata</taxon>
        <taxon>Dinophyceae</taxon>
        <taxon>Suessiales</taxon>
        <taxon>Suessiaceae</taxon>
        <taxon>Polarella</taxon>
    </lineage>
</organism>
<proteinExistence type="predicted"/>
<keyword evidence="2 4" id="KW-0863">Zinc-finger</keyword>
<evidence type="ECO:0000259" key="5">
    <source>
        <dbReference type="PROSITE" id="PS50089"/>
    </source>
</evidence>
<dbReference type="Gene3D" id="3.30.40.10">
    <property type="entry name" value="Zinc/RING finger domain, C3HC4 (zinc finger)"/>
    <property type="match status" value="1"/>
</dbReference>
<evidence type="ECO:0000256" key="2">
    <source>
        <dbReference type="ARBA" id="ARBA00022771"/>
    </source>
</evidence>
<protein>
    <recommendedName>
        <fullName evidence="5">RING-type domain-containing protein</fullName>
    </recommendedName>
</protein>
<keyword evidence="3" id="KW-0862">Zinc</keyword>
<dbReference type="GO" id="GO:0008270">
    <property type="term" value="F:zinc ion binding"/>
    <property type="evidence" value="ECO:0007669"/>
    <property type="project" value="UniProtKB-KW"/>
</dbReference>
<dbReference type="Pfam" id="PF13445">
    <property type="entry name" value="zf-RING_UBOX"/>
    <property type="match status" value="1"/>
</dbReference>
<dbReference type="SMART" id="SM00184">
    <property type="entry name" value="RING"/>
    <property type="match status" value="1"/>
</dbReference>
<name>A0A813L313_POLGL</name>
<dbReference type="SUPFAM" id="SSF57850">
    <property type="entry name" value="RING/U-box"/>
    <property type="match status" value="1"/>
</dbReference>
<dbReference type="PANTHER" id="PTHR24103">
    <property type="entry name" value="E3 UBIQUITIN-PROTEIN LIGASE TRIM"/>
    <property type="match status" value="1"/>
</dbReference>
<evidence type="ECO:0000313" key="7">
    <source>
        <dbReference type="Proteomes" id="UP000626109"/>
    </source>
</evidence>
<dbReference type="InterPro" id="IPR001841">
    <property type="entry name" value="Znf_RING"/>
</dbReference>
<reference evidence="6" key="1">
    <citation type="submission" date="2021-02" db="EMBL/GenBank/DDBJ databases">
        <authorList>
            <person name="Dougan E. K."/>
            <person name="Rhodes N."/>
            <person name="Thang M."/>
            <person name="Chan C."/>
        </authorList>
    </citation>
    <scope>NUCLEOTIDE SEQUENCE</scope>
</reference>
<dbReference type="EMBL" id="CAJNNW010033573">
    <property type="protein sequence ID" value="CAE8719558.1"/>
    <property type="molecule type" value="Genomic_DNA"/>
</dbReference>
<dbReference type="InterPro" id="IPR050143">
    <property type="entry name" value="TRIM/RBCC"/>
</dbReference>
<dbReference type="InterPro" id="IPR027370">
    <property type="entry name" value="Znf-RING_euk"/>
</dbReference>
<dbReference type="InterPro" id="IPR017907">
    <property type="entry name" value="Znf_RING_CS"/>
</dbReference>
<evidence type="ECO:0000256" key="1">
    <source>
        <dbReference type="ARBA" id="ARBA00022723"/>
    </source>
</evidence>
<accession>A0A813L313</accession>
<dbReference type="AlphaFoldDB" id="A0A813L313"/>
<dbReference type="PROSITE" id="PS00518">
    <property type="entry name" value="ZF_RING_1"/>
    <property type="match status" value="1"/>
</dbReference>
<evidence type="ECO:0000256" key="3">
    <source>
        <dbReference type="ARBA" id="ARBA00022833"/>
    </source>
</evidence>
<dbReference type="PROSITE" id="PS50089">
    <property type="entry name" value="ZF_RING_2"/>
    <property type="match status" value="1"/>
</dbReference>
<feature type="domain" description="RING-type" evidence="5">
    <location>
        <begin position="28"/>
        <end position="65"/>
    </location>
</feature>